<dbReference type="RefSeq" id="XP_022512546.1">
    <property type="nucleotide sequence ID" value="XM_022655061.1"/>
</dbReference>
<dbReference type="Proteomes" id="UP000077002">
    <property type="component" value="Unassembled WGS sequence"/>
</dbReference>
<gene>
    <name evidence="2" type="ORF">AYO21_05090</name>
</gene>
<feature type="compositionally biased region" description="Basic and acidic residues" evidence="1">
    <location>
        <begin position="428"/>
        <end position="438"/>
    </location>
</feature>
<evidence type="ECO:0000256" key="1">
    <source>
        <dbReference type="SAM" id="MobiDB-lite"/>
    </source>
</evidence>
<evidence type="ECO:0000313" key="2">
    <source>
        <dbReference type="EMBL" id="OAG40594.1"/>
    </source>
</evidence>
<feature type="compositionally biased region" description="Acidic residues" evidence="1">
    <location>
        <begin position="446"/>
        <end position="455"/>
    </location>
</feature>
<comment type="caution">
    <text evidence="2">The sequence shown here is derived from an EMBL/GenBank/DDBJ whole genome shotgun (WGS) entry which is preliminary data.</text>
</comment>
<dbReference type="OrthoDB" id="10261634at2759"/>
<proteinExistence type="predicted"/>
<evidence type="ECO:0000313" key="3">
    <source>
        <dbReference type="Proteomes" id="UP000077002"/>
    </source>
</evidence>
<keyword evidence="3" id="KW-1185">Reference proteome</keyword>
<organism evidence="2 3">
    <name type="scientific">Fonsecaea monophora</name>
    <dbReference type="NCBI Taxonomy" id="254056"/>
    <lineage>
        <taxon>Eukaryota</taxon>
        <taxon>Fungi</taxon>
        <taxon>Dikarya</taxon>
        <taxon>Ascomycota</taxon>
        <taxon>Pezizomycotina</taxon>
        <taxon>Eurotiomycetes</taxon>
        <taxon>Chaetothyriomycetidae</taxon>
        <taxon>Chaetothyriales</taxon>
        <taxon>Herpotrichiellaceae</taxon>
        <taxon>Fonsecaea</taxon>
    </lineage>
</organism>
<feature type="compositionally biased region" description="Basic and acidic residues" evidence="1">
    <location>
        <begin position="401"/>
        <end position="420"/>
    </location>
</feature>
<reference evidence="2 3" key="1">
    <citation type="submission" date="2016-03" db="EMBL/GenBank/DDBJ databases">
        <title>Draft genome sequence of the Fonsecaea monophora CBS 269.37.</title>
        <authorList>
            <person name="Bombassaro A."/>
            <person name="Vinicius W.A."/>
            <person name="De Hoog S."/>
            <person name="Sun J."/>
            <person name="Souza E.M."/>
            <person name="Raittz R.T."/>
            <person name="Costa F."/>
            <person name="Leao A.C."/>
            <person name="Tadra-Sfeir M.Z."/>
            <person name="Baura V."/>
            <person name="Balsanelli E."/>
            <person name="Pedrosa F.O."/>
            <person name="Moreno L.F."/>
            <person name="Steffens M.B."/>
            <person name="Xi L."/>
            <person name="Bocca A.L."/>
            <person name="Felipe M.S."/>
            <person name="Teixeira M."/>
            <person name="Telles Filho F.Q."/>
            <person name="Azevedo C.M."/>
            <person name="Gomes R."/>
            <person name="Vicente V.A."/>
        </authorList>
    </citation>
    <scope>NUCLEOTIDE SEQUENCE [LARGE SCALE GENOMIC DNA]</scope>
    <source>
        <strain evidence="2 3">CBS 269.37</strain>
    </source>
</reference>
<name>A0A177F8M4_9EURO</name>
<dbReference type="GeneID" id="34600258"/>
<feature type="region of interest" description="Disordered" evidence="1">
    <location>
        <begin position="401"/>
        <end position="455"/>
    </location>
</feature>
<dbReference type="AlphaFoldDB" id="A0A177F8M4"/>
<sequence>MLRYLFRSPRSVRVPLQNGPVDLQRVAITRRSKSTPILYRFFTTIALTYCAAKTINHYFPNSAHGSRPHVESVKKTHESEDHERLWQEYLEKAKANGATTSPEAIHLMLPIWIRRAKPQPWEPDDPTWKSFQALQEDTKRLREITRAIQESLKQEVVKKYGRVMVELGGTFAFHAGWRLAPPLYAPTAYEVPCIFLEPDKISYGWRQLPNSMGGKMDRVFHPIVLAKAFIHGFGEFAWASYLITRARLVDRLNSLSASLKDSTTRQQTLSEDEKAHKRLSFGKVSEEEKTVWLPFLRGDYGEHDSRRAYRDLVKSMTYQGAIESGCAVFRAYWIHGQEKVMQSYTRDSLLMVGEIAFVGDRGTLFVHAVAVYSPETDSLIGPPLLKHAYVVPDRAKWVEDKTAKAEGNDLPQAERQEETKLIAQDTLKPSREPDEARTAGKPPSAEENEEKDSEK</sequence>
<accession>A0A177F8M4</accession>
<dbReference type="EMBL" id="LVKK01000031">
    <property type="protein sequence ID" value="OAG40594.1"/>
    <property type="molecule type" value="Genomic_DNA"/>
</dbReference>
<protein>
    <submittedName>
        <fullName evidence="2">Uncharacterized protein</fullName>
    </submittedName>
</protein>